<name>A0A9X0A1P4_9CNID</name>
<keyword evidence="2" id="KW-1185">Reference proteome</keyword>
<dbReference type="OrthoDB" id="5982080at2759"/>
<organism evidence="1 2">
    <name type="scientific">Desmophyllum pertusum</name>
    <dbReference type="NCBI Taxonomy" id="174260"/>
    <lineage>
        <taxon>Eukaryota</taxon>
        <taxon>Metazoa</taxon>
        <taxon>Cnidaria</taxon>
        <taxon>Anthozoa</taxon>
        <taxon>Hexacorallia</taxon>
        <taxon>Scleractinia</taxon>
        <taxon>Caryophylliina</taxon>
        <taxon>Caryophylliidae</taxon>
        <taxon>Desmophyllum</taxon>
    </lineage>
</organism>
<comment type="caution">
    <text evidence="1">The sequence shown here is derived from an EMBL/GenBank/DDBJ whole genome shotgun (WGS) entry which is preliminary data.</text>
</comment>
<dbReference type="EMBL" id="MU825407">
    <property type="protein sequence ID" value="KAJ7391238.1"/>
    <property type="molecule type" value="Genomic_DNA"/>
</dbReference>
<accession>A0A9X0A1P4</accession>
<dbReference type="Proteomes" id="UP001163046">
    <property type="component" value="Unassembled WGS sequence"/>
</dbReference>
<protein>
    <submittedName>
        <fullName evidence="1">Uncharacterized protein</fullName>
    </submittedName>
</protein>
<dbReference type="PANTHER" id="PTHR31424">
    <property type="entry name" value="PROTEIN CBG23806"/>
    <property type="match status" value="1"/>
</dbReference>
<dbReference type="AlphaFoldDB" id="A0A9X0A1P4"/>
<proteinExistence type="predicted"/>
<gene>
    <name evidence="1" type="ORF">OS493_019369</name>
</gene>
<evidence type="ECO:0000313" key="1">
    <source>
        <dbReference type="EMBL" id="KAJ7391238.1"/>
    </source>
</evidence>
<reference evidence="1" key="1">
    <citation type="submission" date="2023-01" db="EMBL/GenBank/DDBJ databases">
        <title>Genome assembly of the deep-sea coral Lophelia pertusa.</title>
        <authorList>
            <person name="Herrera S."/>
            <person name="Cordes E."/>
        </authorList>
    </citation>
    <scope>NUCLEOTIDE SEQUENCE</scope>
    <source>
        <strain evidence="1">USNM1676648</strain>
        <tissue evidence="1">Polyp</tissue>
    </source>
</reference>
<evidence type="ECO:0000313" key="2">
    <source>
        <dbReference type="Proteomes" id="UP001163046"/>
    </source>
</evidence>
<dbReference type="PANTHER" id="PTHR31424:SF5">
    <property type="entry name" value="APPLE DOMAIN-CONTAINING PROTEIN"/>
    <property type="match status" value="1"/>
</dbReference>
<sequence>MVTDCETSLSFLALNGFVATKIEVFNHDTQEYETISLIDEEATAVSFRTETLTNEEIDEINLLLYTKEGFMISNEAYHKLSMSQRNYEKLAESLADIRKDVNSLQQISLGTQSFEVEWFLGGDWKFLACVCGLGAAIATHPCIWCKCQLYDKYDKRKEWSLVDITKGARTIQEIDQMSRGRARADQRYNVKKPPLFPSIPLDHVIIDSLHLFLRISDNLINLLILELRRMDEIEKKQTFNNGFERTKFKHMAGWESFLNDTLKIPFNWFICKETKKLKWRDLTGPEKMKLFRNIDFTQILPNHSKSADIFTVVDTIYGHNRHAEFI</sequence>